<comment type="caution">
    <text evidence="2">The sequence shown here is derived from an EMBL/GenBank/DDBJ whole genome shotgun (WGS) entry which is preliminary data.</text>
</comment>
<name>A0A1R2BQC4_9CILI</name>
<evidence type="ECO:0000313" key="2">
    <source>
        <dbReference type="EMBL" id="OMJ78795.1"/>
    </source>
</evidence>
<organism evidence="2 3">
    <name type="scientific">Stentor coeruleus</name>
    <dbReference type="NCBI Taxonomy" id="5963"/>
    <lineage>
        <taxon>Eukaryota</taxon>
        <taxon>Sar</taxon>
        <taxon>Alveolata</taxon>
        <taxon>Ciliophora</taxon>
        <taxon>Postciliodesmatophora</taxon>
        <taxon>Heterotrichea</taxon>
        <taxon>Heterotrichida</taxon>
        <taxon>Stentoridae</taxon>
        <taxon>Stentor</taxon>
    </lineage>
</organism>
<reference evidence="2 3" key="1">
    <citation type="submission" date="2016-11" db="EMBL/GenBank/DDBJ databases">
        <title>The macronuclear genome of Stentor coeruleus: a giant cell with tiny introns.</title>
        <authorList>
            <person name="Slabodnick M."/>
            <person name="Ruby J.G."/>
            <person name="Reiff S.B."/>
            <person name="Swart E.C."/>
            <person name="Gosai S."/>
            <person name="Prabakaran S."/>
            <person name="Witkowska E."/>
            <person name="Larue G.E."/>
            <person name="Fisher S."/>
            <person name="Freeman R.M."/>
            <person name="Gunawardena J."/>
            <person name="Chu W."/>
            <person name="Stover N.A."/>
            <person name="Gregory B.D."/>
            <person name="Nowacki M."/>
            <person name="Derisi J."/>
            <person name="Roy S.W."/>
            <person name="Marshall W.F."/>
            <person name="Sood P."/>
        </authorList>
    </citation>
    <scope>NUCLEOTIDE SEQUENCE [LARGE SCALE GENOMIC DNA]</scope>
    <source>
        <strain evidence="2">WM001</strain>
    </source>
</reference>
<evidence type="ECO:0000313" key="3">
    <source>
        <dbReference type="Proteomes" id="UP000187209"/>
    </source>
</evidence>
<comment type="similarity">
    <text evidence="1">Belongs to the CFAP97 family.</text>
</comment>
<sequence>MRHSERIKDIKKKYSNRIDNSTPSTRRNNSSTNFLRLEKKSQIHKNNIKLLNSITEISKGKRVSSTQLILDSIESLPKPKSLNVQSRRQDAQRIITDNEAMARRLNKSSGLSFKKFDKEWHDTVKYKKTISKAKFRKLPGLTQNLRIDSRRSTQEKIVTKKRTQSLHEDALISMINNRDVQGSPIIVTPHSEIVCIEQHKPSTEFIITGQGKINQISRFNKIKINPPKPSVRLAPLKK</sequence>
<protein>
    <submittedName>
        <fullName evidence="2">Uncharacterized protein</fullName>
    </submittedName>
</protein>
<dbReference type="InterPro" id="IPR029488">
    <property type="entry name" value="Hmw/CFAP97"/>
</dbReference>
<dbReference type="AlphaFoldDB" id="A0A1R2BQC4"/>
<evidence type="ECO:0000256" key="1">
    <source>
        <dbReference type="ARBA" id="ARBA00008315"/>
    </source>
</evidence>
<keyword evidence="3" id="KW-1185">Reference proteome</keyword>
<dbReference type="OrthoDB" id="291385at2759"/>
<dbReference type="EMBL" id="MPUH01000503">
    <property type="protein sequence ID" value="OMJ78795.1"/>
    <property type="molecule type" value="Genomic_DNA"/>
</dbReference>
<proteinExistence type="inferred from homology"/>
<gene>
    <name evidence="2" type="ORF">SteCoe_21322</name>
</gene>
<dbReference type="Proteomes" id="UP000187209">
    <property type="component" value="Unassembled WGS sequence"/>
</dbReference>
<accession>A0A1R2BQC4</accession>
<dbReference type="Pfam" id="PF13879">
    <property type="entry name" value="Hmw_CFAP97"/>
    <property type="match status" value="1"/>
</dbReference>